<evidence type="ECO:0000313" key="2">
    <source>
        <dbReference type="EMBL" id="MBA8949402.1"/>
    </source>
</evidence>
<comment type="caution">
    <text evidence="2">The sequence shown here is derived from an EMBL/GenBank/DDBJ whole genome shotgun (WGS) entry which is preliminary data.</text>
</comment>
<evidence type="ECO:0000313" key="3">
    <source>
        <dbReference type="Proteomes" id="UP000572680"/>
    </source>
</evidence>
<gene>
    <name evidence="2" type="ORF">HNR61_001000</name>
</gene>
<dbReference type="RefSeq" id="WP_182841836.1">
    <property type="nucleotide sequence ID" value="NZ_BAAALP010000090.1"/>
</dbReference>
<name>A0A7W3LJP7_ACTNM</name>
<reference evidence="2 3" key="1">
    <citation type="submission" date="2020-08" db="EMBL/GenBank/DDBJ databases">
        <title>Genomic Encyclopedia of Type Strains, Phase IV (KMG-IV): sequencing the most valuable type-strain genomes for metagenomic binning, comparative biology and taxonomic classification.</title>
        <authorList>
            <person name="Goeker M."/>
        </authorList>
    </citation>
    <scope>NUCLEOTIDE SEQUENCE [LARGE SCALE GENOMIC DNA]</scope>
    <source>
        <strain evidence="2 3">DSM 44197</strain>
    </source>
</reference>
<dbReference type="Proteomes" id="UP000572680">
    <property type="component" value="Unassembled WGS sequence"/>
</dbReference>
<dbReference type="EMBL" id="JACJIA010000001">
    <property type="protein sequence ID" value="MBA8949402.1"/>
    <property type="molecule type" value="Genomic_DNA"/>
</dbReference>
<sequence>MGAKTGLLAFSDGDVRPLLRRAARPDPAGVEALVRRVHPDHAVEPGEEGALAYSTYPPDDVTYATVLPGAEVLCSRRFMLDHPSELPEHLLTLGEGRRIITHSMHSVVDWLAFSVWEDGALVRSLSLSPDSGVMEDIGEPLPFELPYWAGEHPVEPDPAWDDGEPYPLPFHPLDMGEDALRALFGFILEGAPENDDIDASTVPVRGFRVFDPTGEEQAAREAEMAKAMESMGPPRVFTLGPDGTWQEDDRLLDG</sequence>
<accession>A0A7W3LJP7</accession>
<feature type="region of interest" description="Disordered" evidence="1">
    <location>
        <begin position="230"/>
        <end position="254"/>
    </location>
</feature>
<proteinExistence type="predicted"/>
<organism evidence="2 3">
    <name type="scientific">Actinomadura namibiensis</name>
    <dbReference type="NCBI Taxonomy" id="182080"/>
    <lineage>
        <taxon>Bacteria</taxon>
        <taxon>Bacillati</taxon>
        <taxon>Actinomycetota</taxon>
        <taxon>Actinomycetes</taxon>
        <taxon>Streptosporangiales</taxon>
        <taxon>Thermomonosporaceae</taxon>
        <taxon>Actinomadura</taxon>
    </lineage>
</organism>
<dbReference type="AlphaFoldDB" id="A0A7W3LJP7"/>
<dbReference type="InterPro" id="IPR053847">
    <property type="entry name" value="DUF6928"/>
</dbReference>
<dbReference type="Pfam" id="PF21997">
    <property type="entry name" value="DUF6928"/>
    <property type="match status" value="1"/>
</dbReference>
<protein>
    <submittedName>
        <fullName evidence="2">Uncharacterized protein</fullName>
    </submittedName>
</protein>
<keyword evidence="3" id="KW-1185">Reference proteome</keyword>
<evidence type="ECO:0000256" key="1">
    <source>
        <dbReference type="SAM" id="MobiDB-lite"/>
    </source>
</evidence>